<evidence type="ECO:0000313" key="2">
    <source>
        <dbReference type="EMBL" id="VEA69797.1"/>
    </source>
</evidence>
<feature type="chain" id="PRO_5018699533" evidence="1">
    <location>
        <begin position="30"/>
        <end position="179"/>
    </location>
</feature>
<keyword evidence="1" id="KW-0732">Signal</keyword>
<dbReference type="Gene3D" id="2.60.40.1090">
    <property type="entry name" value="Fimbrial-type adhesion domain"/>
    <property type="match status" value="1"/>
</dbReference>
<dbReference type="AlphaFoldDB" id="A0A3S4GA53"/>
<dbReference type="Proteomes" id="UP000271603">
    <property type="component" value="Chromosome"/>
</dbReference>
<name>A0A3S4GA53_SERRU</name>
<reference evidence="2 3" key="1">
    <citation type="submission" date="2018-12" db="EMBL/GenBank/DDBJ databases">
        <authorList>
            <consortium name="Pathogen Informatics"/>
        </authorList>
    </citation>
    <scope>NUCLEOTIDE SEQUENCE [LARGE SCALE GENOMIC DNA]</scope>
    <source>
        <strain evidence="2 3">NCTC9419</strain>
    </source>
</reference>
<dbReference type="InterPro" id="IPR036937">
    <property type="entry name" value="Adhesion_dom_fimbrial_sf"/>
</dbReference>
<dbReference type="InterPro" id="IPR008966">
    <property type="entry name" value="Adhesion_dom_sf"/>
</dbReference>
<dbReference type="EMBL" id="LR134155">
    <property type="protein sequence ID" value="VEA69797.1"/>
    <property type="molecule type" value="Genomic_DNA"/>
</dbReference>
<dbReference type="PANTHER" id="PTHR33420">
    <property type="entry name" value="FIMBRIAL SUBUNIT ELFA-RELATED"/>
    <property type="match status" value="1"/>
</dbReference>
<dbReference type="PANTHER" id="PTHR33420:SF27">
    <property type="entry name" value="PROTEIN FIMG"/>
    <property type="match status" value="1"/>
</dbReference>
<evidence type="ECO:0000256" key="1">
    <source>
        <dbReference type="SAM" id="SignalP"/>
    </source>
</evidence>
<dbReference type="GO" id="GO:0043709">
    <property type="term" value="P:cell adhesion involved in single-species biofilm formation"/>
    <property type="evidence" value="ECO:0007669"/>
    <property type="project" value="TreeGrafter"/>
</dbReference>
<dbReference type="SUPFAM" id="SSF49401">
    <property type="entry name" value="Bacterial adhesins"/>
    <property type="match status" value="1"/>
</dbReference>
<dbReference type="InterPro" id="IPR050263">
    <property type="entry name" value="Bact_Fimbrial_Adh_Pro"/>
</dbReference>
<evidence type="ECO:0000313" key="3">
    <source>
        <dbReference type="Proteomes" id="UP000271603"/>
    </source>
</evidence>
<proteinExistence type="predicted"/>
<protein>
    <submittedName>
        <fullName evidence="2">Putative fimbrial protein SthA</fullName>
    </submittedName>
</protein>
<dbReference type="GO" id="GO:0009289">
    <property type="term" value="C:pilus"/>
    <property type="evidence" value="ECO:0007669"/>
    <property type="project" value="InterPro"/>
</dbReference>
<gene>
    <name evidence="2" type="primary">fimG</name>
    <name evidence="2" type="ORF">NCTC9419_01284</name>
</gene>
<feature type="signal peptide" evidence="1">
    <location>
        <begin position="1"/>
        <end position="29"/>
    </location>
</feature>
<sequence length="179" mass="18414">MKELKLNVIKGSIAALLAATLGMSHGALANTQLNITGTIKASPCIVADDNGSGITVDLGNGSAIQAATLADAGGKTDWVPFKLTLKDCPTTTTTATATFSGTQSDENPDFYKNTGDAKSVQIELKDVAETTKLGNGGFLKQSIVNNTTTYDLKARAFSTDGGATPGSIVGTVMVAFTYE</sequence>
<organism evidence="2 3">
    <name type="scientific">Serratia rubidaea</name>
    <name type="common">Serratia marinorubra</name>
    <dbReference type="NCBI Taxonomy" id="61652"/>
    <lineage>
        <taxon>Bacteria</taxon>
        <taxon>Pseudomonadati</taxon>
        <taxon>Pseudomonadota</taxon>
        <taxon>Gammaproteobacteria</taxon>
        <taxon>Enterobacterales</taxon>
        <taxon>Yersiniaceae</taxon>
        <taxon>Serratia</taxon>
    </lineage>
</organism>
<accession>A0A3S4GA53</accession>